<gene>
    <name evidence="2" type="ORF">PBRA_000427</name>
</gene>
<accession>A0A0G4IHU3</accession>
<feature type="compositionally biased region" description="Basic and acidic residues" evidence="1">
    <location>
        <begin position="79"/>
        <end position="94"/>
    </location>
</feature>
<dbReference type="Proteomes" id="UP000039324">
    <property type="component" value="Unassembled WGS sequence"/>
</dbReference>
<dbReference type="AlphaFoldDB" id="A0A0G4IHU3"/>
<sequence>LISLVYVPDVVVVAHHRRHRAGRRRPPGKPADQLLATRRRPAPAPNQRGDSQHVARAKRLEGVRPVGLCVTRRTGTSPRLDKRNVAQLASDRRGRQPISANANLHVDQVGADRLVSPVTVCAGRPGGPAPGPRSDGALRRDRRRHRQRGPGDAVEDAYPSSRTPGWEGARTGQATGGRRTTTLAAVIHLHNRAMH</sequence>
<feature type="compositionally biased region" description="Low complexity" evidence="1">
    <location>
        <begin position="168"/>
        <end position="178"/>
    </location>
</feature>
<dbReference type="EMBL" id="CDSF01000001">
    <property type="protein sequence ID" value="CEO94642.1"/>
    <property type="molecule type" value="Genomic_DNA"/>
</dbReference>
<keyword evidence="3" id="KW-1185">Reference proteome</keyword>
<feature type="compositionally biased region" description="Basic residues" evidence="1">
    <location>
        <begin position="16"/>
        <end position="27"/>
    </location>
</feature>
<proteinExistence type="predicted"/>
<evidence type="ECO:0000313" key="2">
    <source>
        <dbReference type="EMBL" id="CEO94642.1"/>
    </source>
</evidence>
<evidence type="ECO:0000313" key="3">
    <source>
        <dbReference type="Proteomes" id="UP000039324"/>
    </source>
</evidence>
<feature type="non-terminal residue" evidence="2">
    <location>
        <position position="1"/>
    </location>
</feature>
<feature type="region of interest" description="Disordered" evidence="1">
    <location>
        <begin position="16"/>
        <end position="56"/>
    </location>
</feature>
<organism evidence="2 3">
    <name type="scientific">Plasmodiophora brassicae</name>
    <name type="common">Clubroot disease agent</name>
    <dbReference type="NCBI Taxonomy" id="37360"/>
    <lineage>
        <taxon>Eukaryota</taxon>
        <taxon>Sar</taxon>
        <taxon>Rhizaria</taxon>
        <taxon>Endomyxa</taxon>
        <taxon>Phytomyxea</taxon>
        <taxon>Plasmodiophorida</taxon>
        <taxon>Plasmodiophoridae</taxon>
        <taxon>Plasmodiophora</taxon>
    </lineage>
</organism>
<evidence type="ECO:0000256" key="1">
    <source>
        <dbReference type="SAM" id="MobiDB-lite"/>
    </source>
</evidence>
<reference evidence="2 3" key="1">
    <citation type="submission" date="2015-02" db="EMBL/GenBank/DDBJ databases">
        <authorList>
            <person name="Chooi Y.-H."/>
        </authorList>
    </citation>
    <scope>NUCLEOTIDE SEQUENCE [LARGE SCALE GENOMIC DNA]</scope>
    <source>
        <strain evidence="2">E3</strain>
    </source>
</reference>
<name>A0A0G4IHU3_PLABS</name>
<protein>
    <submittedName>
        <fullName evidence="2">Uncharacterized protein</fullName>
    </submittedName>
</protein>
<feature type="region of interest" description="Disordered" evidence="1">
    <location>
        <begin position="72"/>
        <end position="102"/>
    </location>
</feature>
<feature type="region of interest" description="Disordered" evidence="1">
    <location>
        <begin position="121"/>
        <end position="178"/>
    </location>
</feature>